<reference evidence="2 3" key="1">
    <citation type="submission" date="2018-06" db="EMBL/GenBank/DDBJ databases">
        <title>Carbapenemase-producing Acinetobacter spp. from environmental sources in an hospital from French Polynesia.</title>
        <authorList>
            <person name="Bonnin R.A."/>
            <person name="Levy M."/>
            <person name="Cuzon G."/>
            <person name="Dortet L."/>
            <person name="Naas T."/>
        </authorList>
    </citation>
    <scope>NUCLEOTIDE SEQUENCE [LARGE SCALE GENOMIC DNA]</scope>
    <source>
        <strain evidence="2 3">R10</strain>
    </source>
</reference>
<protein>
    <submittedName>
        <fullName evidence="2">Uncharacterized protein</fullName>
    </submittedName>
</protein>
<feature type="compositionally biased region" description="Polar residues" evidence="1">
    <location>
        <begin position="167"/>
        <end position="177"/>
    </location>
</feature>
<dbReference type="RefSeq" id="WP_032023400.1">
    <property type="nucleotide sequence ID" value="NZ_CP169859.1"/>
</dbReference>
<feature type="region of interest" description="Disordered" evidence="1">
    <location>
        <begin position="135"/>
        <end position="177"/>
    </location>
</feature>
<proteinExistence type="predicted"/>
<dbReference type="AlphaFoldDB" id="A0A3F3MST7"/>
<name>A0A3F3MST7_ACIBA</name>
<feature type="compositionally biased region" description="Low complexity" evidence="1">
    <location>
        <begin position="147"/>
        <end position="159"/>
    </location>
</feature>
<sequence>MALEVNIQRNKDVSLWREYKDTEGNVLAEFKIRGIGYKPYQVALERANNQITAKGFDVAKASSDDKLFHELLLEAVACHLIEDWKGVVFVEEGPNGEQLKSEPAYNAENATKLLNMGDLGVSLWSFIRTESEKIQSDANQYRDDVVGKSSASTSGQSSAQKKKRTTTVKSKAQSQKL</sequence>
<organism evidence="2 3">
    <name type="scientific">Acinetobacter baumannii</name>
    <dbReference type="NCBI Taxonomy" id="470"/>
    <lineage>
        <taxon>Bacteria</taxon>
        <taxon>Pseudomonadati</taxon>
        <taxon>Pseudomonadota</taxon>
        <taxon>Gammaproteobacteria</taxon>
        <taxon>Moraxellales</taxon>
        <taxon>Moraxellaceae</taxon>
        <taxon>Acinetobacter</taxon>
        <taxon>Acinetobacter calcoaceticus/baumannii complex</taxon>
    </lineage>
</organism>
<comment type="caution">
    <text evidence="2">The sequence shown here is derived from an EMBL/GenBank/DDBJ whole genome shotgun (WGS) entry which is preliminary data.</text>
</comment>
<dbReference type="EMBL" id="QKWF01000004">
    <property type="protein sequence ID" value="PZM19075.1"/>
    <property type="molecule type" value="Genomic_DNA"/>
</dbReference>
<evidence type="ECO:0000256" key="1">
    <source>
        <dbReference type="SAM" id="MobiDB-lite"/>
    </source>
</evidence>
<gene>
    <name evidence="2" type="ORF">DOL94_00990</name>
</gene>
<accession>A0A3F3MST7</accession>
<evidence type="ECO:0000313" key="2">
    <source>
        <dbReference type="EMBL" id="PZM19075.1"/>
    </source>
</evidence>
<dbReference type="Proteomes" id="UP000248662">
    <property type="component" value="Unassembled WGS sequence"/>
</dbReference>
<evidence type="ECO:0000313" key="3">
    <source>
        <dbReference type="Proteomes" id="UP000248662"/>
    </source>
</evidence>
<feature type="compositionally biased region" description="Basic and acidic residues" evidence="1">
    <location>
        <begin position="135"/>
        <end position="146"/>
    </location>
</feature>